<comment type="caution">
    <text evidence="2">The sequence shown here is derived from an EMBL/GenBank/DDBJ whole genome shotgun (WGS) entry which is preliminary data.</text>
</comment>
<sequence>MAAGVVARSFLRSSTSMRASASRISATIKPPPPPPRSPFSIRPQKPRLFRSPVEMSCVTVESFFPFHTATASALLNSMLSTTPCRSGWLIDGMFSHAKMYPFVYGMYETFLLAI</sequence>
<feature type="region of interest" description="Disordered" evidence="1">
    <location>
        <begin position="1"/>
        <end position="44"/>
    </location>
</feature>
<gene>
    <name evidence="2" type="ORF">M8C21_028671</name>
</gene>
<keyword evidence="3" id="KW-1185">Reference proteome</keyword>
<dbReference type="EMBL" id="JAMZMK010004591">
    <property type="protein sequence ID" value="KAI7754040.1"/>
    <property type="molecule type" value="Genomic_DNA"/>
</dbReference>
<proteinExistence type="predicted"/>
<dbReference type="AlphaFoldDB" id="A0AAD5D9F1"/>
<dbReference type="PANTHER" id="PTHR33156:SF59">
    <property type="entry name" value="PROTEIN NUCLEAR FUSION DEFECTIVE 6, CHLOROPLASTIC_MITOCHONDRIAL-LIKE"/>
    <property type="match status" value="1"/>
</dbReference>
<dbReference type="GO" id="GO:0005739">
    <property type="term" value="C:mitochondrion"/>
    <property type="evidence" value="ECO:0007669"/>
    <property type="project" value="TreeGrafter"/>
</dbReference>
<dbReference type="Proteomes" id="UP001206925">
    <property type="component" value="Unassembled WGS sequence"/>
</dbReference>
<protein>
    <submittedName>
        <fullName evidence="2">Uncharacterized protein</fullName>
    </submittedName>
</protein>
<dbReference type="PANTHER" id="PTHR33156">
    <property type="entry name" value="OS02G0230000 PROTEIN"/>
    <property type="match status" value="1"/>
</dbReference>
<evidence type="ECO:0000256" key="1">
    <source>
        <dbReference type="SAM" id="MobiDB-lite"/>
    </source>
</evidence>
<accession>A0AAD5D9F1</accession>
<feature type="compositionally biased region" description="Low complexity" evidence="1">
    <location>
        <begin position="12"/>
        <end position="28"/>
    </location>
</feature>
<dbReference type="InterPro" id="IPR043459">
    <property type="entry name" value="NFD6/NOXY2-like"/>
</dbReference>
<organism evidence="2 3">
    <name type="scientific">Ambrosia artemisiifolia</name>
    <name type="common">Common ragweed</name>
    <dbReference type="NCBI Taxonomy" id="4212"/>
    <lineage>
        <taxon>Eukaryota</taxon>
        <taxon>Viridiplantae</taxon>
        <taxon>Streptophyta</taxon>
        <taxon>Embryophyta</taxon>
        <taxon>Tracheophyta</taxon>
        <taxon>Spermatophyta</taxon>
        <taxon>Magnoliopsida</taxon>
        <taxon>eudicotyledons</taxon>
        <taxon>Gunneridae</taxon>
        <taxon>Pentapetalae</taxon>
        <taxon>asterids</taxon>
        <taxon>campanulids</taxon>
        <taxon>Asterales</taxon>
        <taxon>Asteraceae</taxon>
        <taxon>Asteroideae</taxon>
        <taxon>Heliantheae alliance</taxon>
        <taxon>Heliantheae</taxon>
        <taxon>Ambrosia</taxon>
    </lineage>
</organism>
<evidence type="ECO:0000313" key="2">
    <source>
        <dbReference type="EMBL" id="KAI7754040.1"/>
    </source>
</evidence>
<evidence type="ECO:0000313" key="3">
    <source>
        <dbReference type="Proteomes" id="UP001206925"/>
    </source>
</evidence>
<name>A0AAD5D9F1_AMBAR</name>
<reference evidence="2" key="1">
    <citation type="submission" date="2022-06" db="EMBL/GenBank/DDBJ databases">
        <title>Uncovering the hologenomic basis of an extraordinary plant invasion.</title>
        <authorList>
            <person name="Bieker V.C."/>
            <person name="Martin M.D."/>
            <person name="Gilbert T."/>
            <person name="Hodgins K."/>
            <person name="Battlay P."/>
            <person name="Petersen B."/>
            <person name="Wilson J."/>
        </authorList>
    </citation>
    <scope>NUCLEOTIDE SEQUENCE</scope>
    <source>
        <strain evidence="2">AA19_3_7</strain>
        <tissue evidence="2">Leaf</tissue>
    </source>
</reference>